<protein>
    <recommendedName>
        <fullName evidence="5">Zinc ribbon domain-containing protein</fullName>
    </recommendedName>
</protein>
<keyword evidence="4" id="KW-1185">Reference proteome</keyword>
<keyword evidence="2" id="KW-1133">Transmembrane helix</keyword>
<proteinExistence type="predicted"/>
<evidence type="ECO:0000256" key="2">
    <source>
        <dbReference type="SAM" id="Phobius"/>
    </source>
</evidence>
<organism evidence="3 4">
    <name type="scientific">Variovorax ginsengisoli</name>
    <dbReference type="NCBI Taxonomy" id="363844"/>
    <lineage>
        <taxon>Bacteria</taxon>
        <taxon>Pseudomonadati</taxon>
        <taxon>Pseudomonadota</taxon>
        <taxon>Betaproteobacteria</taxon>
        <taxon>Burkholderiales</taxon>
        <taxon>Comamonadaceae</taxon>
        <taxon>Variovorax</taxon>
    </lineage>
</organism>
<evidence type="ECO:0000256" key="1">
    <source>
        <dbReference type="SAM" id="MobiDB-lite"/>
    </source>
</evidence>
<evidence type="ECO:0000313" key="3">
    <source>
        <dbReference type="EMBL" id="MDO1535843.1"/>
    </source>
</evidence>
<sequence>MANLADLDPSFSVPCRRCAAMLQKGNRFCPFCFEDQLAPADTGDGEPPAVSGRGLSVAKEVPAPMVIDFRDTVQPEADEVIHIPGPTGTAGQEADAEIGMVRPGAFWQTEVLGGGGKSNWLTRFATPQRMVAGIALALVVAGVAVVGLERVYVGGENEATRERAFRDDVERVQGALKRGDLGTAEQVLEGLDADHSDDPAVQALWQAFDKRAQAQAAGGEPLPDVSLKPSRAIRLEQAAAPPAPAPARPEAPLASPPAPTAGAAGPQDKECSEALAALALCSKK</sequence>
<reference evidence="3" key="1">
    <citation type="submission" date="2023-06" db="EMBL/GenBank/DDBJ databases">
        <authorList>
            <person name="Jiang Y."/>
            <person name="Liu Q."/>
        </authorList>
    </citation>
    <scope>NUCLEOTIDE SEQUENCE</scope>
    <source>
        <strain evidence="3">CGMCC 1.12090</strain>
    </source>
</reference>
<gene>
    <name evidence="3" type="ORF">Q2T77_26510</name>
</gene>
<feature type="compositionally biased region" description="Pro residues" evidence="1">
    <location>
        <begin position="241"/>
        <end position="259"/>
    </location>
</feature>
<comment type="caution">
    <text evidence="3">The sequence shown here is derived from an EMBL/GenBank/DDBJ whole genome shotgun (WGS) entry which is preliminary data.</text>
</comment>
<dbReference type="RefSeq" id="WP_301813671.1">
    <property type="nucleotide sequence ID" value="NZ_JAUJZH010000022.1"/>
</dbReference>
<keyword evidence="2" id="KW-0812">Transmembrane</keyword>
<evidence type="ECO:0008006" key="5">
    <source>
        <dbReference type="Google" id="ProtNLM"/>
    </source>
</evidence>
<dbReference type="Proteomes" id="UP001169027">
    <property type="component" value="Unassembled WGS sequence"/>
</dbReference>
<accession>A0ABT8SAB2</accession>
<keyword evidence="2" id="KW-0472">Membrane</keyword>
<dbReference type="EMBL" id="JAUKVY010000022">
    <property type="protein sequence ID" value="MDO1535843.1"/>
    <property type="molecule type" value="Genomic_DNA"/>
</dbReference>
<evidence type="ECO:0000313" key="4">
    <source>
        <dbReference type="Proteomes" id="UP001169027"/>
    </source>
</evidence>
<feature type="region of interest" description="Disordered" evidence="1">
    <location>
        <begin position="233"/>
        <end position="269"/>
    </location>
</feature>
<feature type="transmembrane region" description="Helical" evidence="2">
    <location>
        <begin position="130"/>
        <end position="148"/>
    </location>
</feature>
<name>A0ABT8SAB2_9BURK</name>